<dbReference type="PANTHER" id="PTHR46068:SF1">
    <property type="entry name" value="TRANSPOSASE IS30-LIKE HTH DOMAIN-CONTAINING PROTEIN"/>
    <property type="match status" value="1"/>
</dbReference>
<dbReference type="PANTHER" id="PTHR46068">
    <property type="entry name" value="PROTEIN CBG27172"/>
    <property type="match status" value="1"/>
</dbReference>
<evidence type="ECO:0000313" key="2">
    <source>
        <dbReference type="Proteomes" id="UP000595437"/>
    </source>
</evidence>
<name>A0A7T8K7E6_CALRO</name>
<dbReference type="GO" id="GO:0003676">
    <property type="term" value="F:nucleic acid binding"/>
    <property type="evidence" value="ECO:0007669"/>
    <property type="project" value="InterPro"/>
</dbReference>
<accession>A0A7T8K7E6</accession>
<protein>
    <submittedName>
        <fullName evidence="1">Transposase</fullName>
    </submittedName>
</protein>
<dbReference type="AlphaFoldDB" id="A0A7T8K7E6"/>
<organism evidence="1 2">
    <name type="scientific">Caligus rogercresseyi</name>
    <name type="common">Sea louse</name>
    <dbReference type="NCBI Taxonomy" id="217165"/>
    <lineage>
        <taxon>Eukaryota</taxon>
        <taxon>Metazoa</taxon>
        <taxon>Ecdysozoa</taxon>
        <taxon>Arthropoda</taxon>
        <taxon>Crustacea</taxon>
        <taxon>Multicrustacea</taxon>
        <taxon>Hexanauplia</taxon>
        <taxon>Copepoda</taxon>
        <taxon>Siphonostomatoida</taxon>
        <taxon>Caligidae</taxon>
        <taxon>Caligus</taxon>
    </lineage>
</organism>
<feature type="non-terminal residue" evidence="1">
    <location>
        <position position="1"/>
    </location>
</feature>
<dbReference type="OrthoDB" id="9981685at2759"/>
<sequence length="219" mass="25258">ETGKTSDRPRSSRPMSVRTQVCVKRIREKIRRNLARSLRKMAKEENMSEGSMRNLVKKDLGMTPYKKIRLQLLSEATIEKRRERGRILLNKLKSGTQGPVFFTDEKLFTVQAVYNSQNDRILAKSSADILVKVRGVFRRQNPKSVMVWEGVMSDGKKSPLIFVPEGVKINKEVYLSMLNDQVLPWIKAEYGETFFTFQQDSAPARVCKKPKILKKPGFY</sequence>
<dbReference type="EMBL" id="CP045895">
    <property type="protein sequence ID" value="QQP49028.1"/>
    <property type="molecule type" value="Genomic_DNA"/>
</dbReference>
<proteinExistence type="predicted"/>
<evidence type="ECO:0000313" key="1">
    <source>
        <dbReference type="EMBL" id="QQP49028.1"/>
    </source>
</evidence>
<dbReference type="Gene3D" id="3.30.420.10">
    <property type="entry name" value="Ribonuclease H-like superfamily/Ribonuclease H"/>
    <property type="match status" value="1"/>
</dbReference>
<keyword evidence="2" id="KW-1185">Reference proteome</keyword>
<gene>
    <name evidence="1" type="ORF">FKW44_009539</name>
</gene>
<reference evidence="2" key="1">
    <citation type="submission" date="2021-01" db="EMBL/GenBank/DDBJ databases">
        <title>Caligus Genome Assembly.</title>
        <authorList>
            <person name="Gallardo-Escarate C."/>
        </authorList>
    </citation>
    <scope>NUCLEOTIDE SEQUENCE [LARGE SCALE GENOMIC DNA]</scope>
</reference>
<feature type="non-terminal residue" evidence="1">
    <location>
        <position position="219"/>
    </location>
</feature>
<dbReference type="InterPro" id="IPR036397">
    <property type="entry name" value="RNaseH_sf"/>
</dbReference>
<dbReference type="Proteomes" id="UP000595437">
    <property type="component" value="Chromosome 6"/>
</dbReference>